<evidence type="ECO:0000313" key="6">
    <source>
        <dbReference type="Proteomes" id="UP001221757"/>
    </source>
</evidence>
<sequence>MSRRLYLGRLNADAQSSDVNELFAGYGKIIDCRVMTGSSNRNGPPDDALNKPATGFGFVEFETAKASLRCLFFLFSDAEDAVTNFNGKQFMGQTIVVEFAKESRPRREPYEGGERSHGPPGIRLIVSGISRDTSWQVWLSSVLSSRGVRFLLLARLSMVPEEALSRSWSRSLYGALVVLLSSGGRILFPAGENGHGLVSFSWIPNHLPRDLKDFGREAGSVSFADIDRDFRDQGILEYLSRDDAERAVKDLDGKDLRGRPVRVALDDSRAGPDNYHRSDRRDDRPPRDDRYERSSSYRDDRGSHRDDRGSYRDDRSSYRRDRSRSPARRTDYEDRDRRPARSPPPRRDDDRRPAGYDDYRGGRSDGRRSPDYYYDRRRDRDDKRRDEKEDRFDDRPPRNGDAGWTR</sequence>
<dbReference type="InterPro" id="IPR035979">
    <property type="entry name" value="RBD_domain_sf"/>
</dbReference>
<evidence type="ECO:0000259" key="4">
    <source>
        <dbReference type="PROSITE" id="PS50102"/>
    </source>
</evidence>
<keyword evidence="1 2" id="KW-0694">RNA-binding</keyword>
<dbReference type="PROSITE" id="PS50102">
    <property type="entry name" value="RRM"/>
    <property type="match status" value="2"/>
</dbReference>
<organism evidence="5 6">
    <name type="scientific">Mycena rosella</name>
    <name type="common">Pink bonnet</name>
    <name type="synonym">Agaricus rosellus</name>
    <dbReference type="NCBI Taxonomy" id="1033263"/>
    <lineage>
        <taxon>Eukaryota</taxon>
        <taxon>Fungi</taxon>
        <taxon>Dikarya</taxon>
        <taxon>Basidiomycota</taxon>
        <taxon>Agaricomycotina</taxon>
        <taxon>Agaricomycetes</taxon>
        <taxon>Agaricomycetidae</taxon>
        <taxon>Agaricales</taxon>
        <taxon>Marasmiineae</taxon>
        <taxon>Mycenaceae</taxon>
        <taxon>Mycena</taxon>
    </lineage>
</organism>
<name>A0AAD7D8B1_MYCRO</name>
<accession>A0AAD7D8B1</accession>
<dbReference type="SMART" id="SM00360">
    <property type="entry name" value="RRM"/>
    <property type="match status" value="2"/>
</dbReference>
<dbReference type="InterPro" id="IPR000504">
    <property type="entry name" value="RRM_dom"/>
</dbReference>
<reference evidence="5" key="1">
    <citation type="submission" date="2023-03" db="EMBL/GenBank/DDBJ databases">
        <title>Massive genome expansion in bonnet fungi (Mycena s.s.) driven by repeated elements and novel gene families across ecological guilds.</title>
        <authorList>
            <consortium name="Lawrence Berkeley National Laboratory"/>
            <person name="Harder C.B."/>
            <person name="Miyauchi S."/>
            <person name="Viragh M."/>
            <person name="Kuo A."/>
            <person name="Thoen E."/>
            <person name="Andreopoulos B."/>
            <person name="Lu D."/>
            <person name="Skrede I."/>
            <person name="Drula E."/>
            <person name="Henrissat B."/>
            <person name="Morin E."/>
            <person name="Kohler A."/>
            <person name="Barry K."/>
            <person name="LaButti K."/>
            <person name="Morin E."/>
            <person name="Salamov A."/>
            <person name="Lipzen A."/>
            <person name="Mereny Z."/>
            <person name="Hegedus B."/>
            <person name="Baldrian P."/>
            <person name="Stursova M."/>
            <person name="Weitz H."/>
            <person name="Taylor A."/>
            <person name="Grigoriev I.V."/>
            <person name="Nagy L.G."/>
            <person name="Martin F."/>
            <person name="Kauserud H."/>
        </authorList>
    </citation>
    <scope>NUCLEOTIDE SEQUENCE</scope>
    <source>
        <strain evidence="5">CBHHK067</strain>
    </source>
</reference>
<dbReference type="Gene3D" id="3.30.70.330">
    <property type="match status" value="2"/>
</dbReference>
<dbReference type="EMBL" id="JARKIE010000114">
    <property type="protein sequence ID" value="KAJ7681775.1"/>
    <property type="molecule type" value="Genomic_DNA"/>
</dbReference>
<feature type="compositionally biased region" description="Basic and acidic residues" evidence="3">
    <location>
        <begin position="259"/>
        <end position="398"/>
    </location>
</feature>
<feature type="domain" description="RRM" evidence="4">
    <location>
        <begin position="209"/>
        <end position="268"/>
    </location>
</feature>
<gene>
    <name evidence="5" type="ORF">B0H17DRAFT_1138206</name>
</gene>
<dbReference type="Pfam" id="PF00076">
    <property type="entry name" value="RRM_1"/>
    <property type="match status" value="2"/>
</dbReference>
<dbReference type="PANTHER" id="PTHR23003">
    <property type="entry name" value="RNA RECOGNITION MOTIF RRM DOMAIN CONTAINING PROTEIN"/>
    <property type="match status" value="1"/>
</dbReference>
<dbReference type="PANTHER" id="PTHR23003:SF51">
    <property type="entry name" value="SERINE-ARGININE PROTEIN 55"/>
    <property type="match status" value="1"/>
</dbReference>
<evidence type="ECO:0000313" key="5">
    <source>
        <dbReference type="EMBL" id="KAJ7681775.1"/>
    </source>
</evidence>
<protein>
    <recommendedName>
        <fullName evidence="4">RRM domain-containing protein</fullName>
    </recommendedName>
</protein>
<dbReference type="InterPro" id="IPR050374">
    <property type="entry name" value="RRT5_SRSF_SR"/>
</dbReference>
<feature type="region of interest" description="Disordered" evidence="3">
    <location>
        <begin position="259"/>
        <end position="406"/>
    </location>
</feature>
<dbReference type="SUPFAM" id="SSF54928">
    <property type="entry name" value="RNA-binding domain, RBD"/>
    <property type="match status" value="2"/>
</dbReference>
<dbReference type="GO" id="GO:0003729">
    <property type="term" value="F:mRNA binding"/>
    <property type="evidence" value="ECO:0007669"/>
    <property type="project" value="TreeGrafter"/>
</dbReference>
<dbReference type="CDD" id="cd00590">
    <property type="entry name" value="RRM_SF"/>
    <property type="match status" value="1"/>
</dbReference>
<dbReference type="Proteomes" id="UP001221757">
    <property type="component" value="Unassembled WGS sequence"/>
</dbReference>
<feature type="domain" description="RRM" evidence="4">
    <location>
        <begin position="3"/>
        <end position="102"/>
    </location>
</feature>
<dbReference type="AlphaFoldDB" id="A0AAD7D8B1"/>
<dbReference type="GO" id="GO:0005737">
    <property type="term" value="C:cytoplasm"/>
    <property type="evidence" value="ECO:0007669"/>
    <property type="project" value="TreeGrafter"/>
</dbReference>
<keyword evidence="6" id="KW-1185">Reference proteome</keyword>
<evidence type="ECO:0000256" key="2">
    <source>
        <dbReference type="PROSITE-ProRule" id="PRU00176"/>
    </source>
</evidence>
<proteinExistence type="predicted"/>
<comment type="caution">
    <text evidence="5">The sequence shown here is derived from an EMBL/GenBank/DDBJ whole genome shotgun (WGS) entry which is preliminary data.</text>
</comment>
<evidence type="ECO:0000256" key="3">
    <source>
        <dbReference type="SAM" id="MobiDB-lite"/>
    </source>
</evidence>
<dbReference type="InterPro" id="IPR012677">
    <property type="entry name" value="Nucleotide-bd_a/b_plait_sf"/>
</dbReference>
<dbReference type="GO" id="GO:0005634">
    <property type="term" value="C:nucleus"/>
    <property type="evidence" value="ECO:0007669"/>
    <property type="project" value="TreeGrafter"/>
</dbReference>
<evidence type="ECO:0000256" key="1">
    <source>
        <dbReference type="ARBA" id="ARBA00022884"/>
    </source>
</evidence>